<dbReference type="Gene3D" id="3.30.2130.30">
    <property type="match status" value="1"/>
</dbReference>
<dbReference type="AlphaFoldDB" id="A0A8K0PAM5"/>
<dbReference type="InterPro" id="IPR000241">
    <property type="entry name" value="RlmKL-like_Mtase"/>
</dbReference>
<dbReference type="InterPro" id="IPR029063">
    <property type="entry name" value="SAM-dependent_MTases_sf"/>
</dbReference>
<dbReference type="EMBL" id="KZ309060">
    <property type="protein sequence ID" value="KAG8236689.1"/>
    <property type="molecule type" value="Genomic_DNA"/>
</dbReference>
<protein>
    <recommendedName>
        <fullName evidence="2">Ribosomal RNA large subunit methyltransferase K/L-like methyltransferase domain-containing protein</fullName>
    </recommendedName>
</protein>
<dbReference type="CDD" id="cd02440">
    <property type="entry name" value="AdoMet_MTases"/>
    <property type="match status" value="1"/>
</dbReference>
<dbReference type="PANTHER" id="PTHR14911:SF1">
    <property type="entry name" value="THUMP DOMAIN-CONTAINING PROTEIN 2"/>
    <property type="match status" value="1"/>
</dbReference>
<sequence>MRDATSMCYDYFCTVGGGLEHFCSKELLRFGLTNVSEVSEGKVFFSSSLPVHKLLSLRIPERLFLLVHKEPQFLISHPMRKAILMLRDVIERDSCSKLDCSLKKWRDFPCSSKCTNLDELSFRVSCKSYGEIKRVFPPAFLGKIIAGSLLNIRQTWSTDLRNPLLEVLVHAKYDTLIVGLACCPMNFPLSKRPYLPSTMSSTFLRPTVCSALIDCGLSTYKKLPQEKKGLEMINSPTLNKQHLVILDPMCGSGMILAEAVSILKDKNITLLGSDIDRLQVEIASRNILNVENHSKQKKVSDELSPCKQCVSNLFVSDARALPLKDNSVDVIISDVPFGLKHYSYPWKKESSYLESTKYTSEANECQQFEPVHCYQLESNVIPLHAGGNEVQDIAPKPFIKLDATVEKDAKGTSPKPESVTQIKDASEEVSHPSKRRKLEDKNNHFMGVDSTKNMLPNLVKELDRVLKSGGQSVLLVSENLKIDLLSAVNKVTKPDNPSRTPDCSSKIIKSIINDEATVAIEEVVITNYDESNSKVSTKSQYEWVPIEQHPVKLGMLDAVICVFGKQCVNE</sequence>
<evidence type="ECO:0000313" key="4">
    <source>
        <dbReference type="Proteomes" id="UP000792457"/>
    </source>
</evidence>
<feature type="domain" description="Ribosomal RNA large subunit methyltransferase K/L-like methyltransferase" evidence="2">
    <location>
        <begin position="241"/>
        <end position="340"/>
    </location>
</feature>
<dbReference type="GO" id="GO:0016423">
    <property type="term" value="F:tRNA (guanine) methyltransferase activity"/>
    <property type="evidence" value="ECO:0007669"/>
    <property type="project" value="TreeGrafter"/>
</dbReference>
<dbReference type="Gene3D" id="3.40.50.150">
    <property type="entry name" value="Vaccinia Virus protein VP39"/>
    <property type="match status" value="1"/>
</dbReference>
<accession>A0A8K0PAM5</accession>
<dbReference type="SUPFAM" id="SSF53335">
    <property type="entry name" value="S-adenosyl-L-methionine-dependent methyltransferases"/>
    <property type="match status" value="1"/>
</dbReference>
<name>A0A8K0PAM5_LADFU</name>
<keyword evidence="4" id="KW-1185">Reference proteome</keyword>
<dbReference type="OrthoDB" id="8193666at2759"/>
<evidence type="ECO:0000313" key="3">
    <source>
        <dbReference type="EMBL" id="KAG8236689.1"/>
    </source>
</evidence>
<dbReference type="Proteomes" id="UP000792457">
    <property type="component" value="Unassembled WGS sequence"/>
</dbReference>
<dbReference type="GO" id="GO:0030488">
    <property type="term" value="P:tRNA methylation"/>
    <property type="evidence" value="ECO:0007669"/>
    <property type="project" value="TreeGrafter"/>
</dbReference>
<dbReference type="PANTHER" id="PTHR14911">
    <property type="entry name" value="THUMP DOMAIN-CONTAINING"/>
    <property type="match status" value="1"/>
</dbReference>
<dbReference type="Pfam" id="PF01170">
    <property type="entry name" value="UPF0020"/>
    <property type="match status" value="1"/>
</dbReference>
<evidence type="ECO:0000259" key="2">
    <source>
        <dbReference type="Pfam" id="PF01170"/>
    </source>
</evidence>
<gene>
    <name evidence="3" type="ORF">J437_LFUL016726</name>
</gene>
<dbReference type="CDD" id="cd11715">
    <property type="entry name" value="THUMP_AdoMetMT"/>
    <property type="match status" value="1"/>
</dbReference>
<proteinExistence type="predicted"/>
<comment type="caution">
    <text evidence="3">The sequence shown here is derived from an EMBL/GenBank/DDBJ whole genome shotgun (WGS) entry which is preliminary data.</text>
</comment>
<feature type="compositionally biased region" description="Basic and acidic residues" evidence="1">
    <location>
        <begin position="424"/>
        <end position="443"/>
    </location>
</feature>
<dbReference type="GO" id="GO:0043527">
    <property type="term" value="C:tRNA methyltransferase complex"/>
    <property type="evidence" value="ECO:0007669"/>
    <property type="project" value="UniProtKB-ARBA"/>
</dbReference>
<reference evidence="3" key="1">
    <citation type="submission" date="2013-04" db="EMBL/GenBank/DDBJ databases">
        <authorList>
            <person name="Qu J."/>
            <person name="Murali S.C."/>
            <person name="Bandaranaike D."/>
            <person name="Bellair M."/>
            <person name="Blankenburg K."/>
            <person name="Chao H."/>
            <person name="Dinh H."/>
            <person name="Doddapaneni H."/>
            <person name="Downs B."/>
            <person name="Dugan-Rocha S."/>
            <person name="Elkadiri S."/>
            <person name="Gnanaolivu R.D."/>
            <person name="Hernandez B."/>
            <person name="Javaid M."/>
            <person name="Jayaseelan J.C."/>
            <person name="Lee S."/>
            <person name="Li M."/>
            <person name="Ming W."/>
            <person name="Munidasa M."/>
            <person name="Muniz J."/>
            <person name="Nguyen L."/>
            <person name="Ongeri F."/>
            <person name="Osuji N."/>
            <person name="Pu L.-L."/>
            <person name="Puazo M."/>
            <person name="Qu C."/>
            <person name="Quiroz J."/>
            <person name="Raj R."/>
            <person name="Weissenberger G."/>
            <person name="Xin Y."/>
            <person name="Zou X."/>
            <person name="Han Y."/>
            <person name="Richards S."/>
            <person name="Worley K."/>
            <person name="Muzny D."/>
            <person name="Gibbs R."/>
        </authorList>
    </citation>
    <scope>NUCLEOTIDE SEQUENCE</scope>
    <source>
        <strain evidence="3">Sampled in the wild</strain>
    </source>
</reference>
<reference evidence="3" key="2">
    <citation type="submission" date="2017-10" db="EMBL/GenBank/DDBJ databases">
        <title>Ladona fulva Genome sequencing and assembly.</title>
        <authorList>
            <person name="Murali S."/>
            <person name="Richards S."/>
            <person name="Bandaranaike D."/>
            <person name="Bellair M."/>
            <person name="Blankenburg K."/>
            <person name="Chao H."/>
            <person name="Dinh H."/>
            <person name="Doddapaneni H."/>
            <person name="Dugan-Rocha S."/>
            <person name="Elkadiri S."/>
            <person name="Gnanaolivu R."/>
            <person name="Hernandez B."/>
            <person name="Skinner E."/>
            <person name="Javaid M."/>
            <person name="Lee S."/>
            <person name="Li M."/>
            <person name="Ming W."/>
            <person name="Munidasa M."/>
            <person name="Muniz J."/>
            <person name="Nguyen L."/>
            <person name="Hughes D."/>
            <person name="Osuji N."/>
            <person name="Pu L.-L."/>
            <person name="Puazo M."/>
            <person name="Qu C."/>
            <person name="Quiroz J."/>
            <person name="Raj R."/>
            <person name="Weissenberger G."/>
            <person name="Xin Y."/>
            <person name="Zou X."/>
            <person name="Han Y."/>
            <person name="Worley K."/>
            <person name="Muzny D."/>
            <person name="Gibbs R."/>
        </authorList>
    </citation>
    <scope>NUCLEOTIDE SEQUENCE</scope>
    <source>
        <strain evidence="3">Sampled in the wild</strain>
    </source>
</reference>
<organism evidence="3 4">
    <name type="scientific">Ladona fulva</name>
    <name type="common">Scarce chaser dragonfly</name>
    <name type="synonym">Libellula fulva</name>
    <dbReference type="NCBI Taxonomy" id="123851"/>
    <lineage>
        <taxon>Eukaryota</taxon>
        <taxon>Metazoa</taxon>
        <taxon>Ecdysozoa</taxon>
        <taxon>Arthropoda</taxon>
        <taxon>Hexapoda</taxon>
        <taxon>Insecta</taxon>
        <taxon>Pterygota</taxon>
        <taxon>Palaeoptera</taxon>
        <taxon>Odonata</taxon>
        <taxon>Epiprocta</taxon>
        <taxon>Anisoptera</taxon>
        <taxon>Libelluloidea</taxon>
        <taxon>Libellulidae</taxon>
        <taxon>Ladona</taxon>
    </lineage>
</organism>
<evidence type="ECO:0000256" key="1">
    <source>
        <dbReference type="SAM" id="MobiDB-lite"/>
    </source>
</evidence>
<feature type="region of interest" description="Disordered" evidence="1">
    <location>
        <begin position="405"/>
        <end position="449"/>
    </location>
</feature>